<dbReference type="Pfam" id="PF13709">
    <property type="entry name" value="DUF4159"/>
    <property type="match status" value="1"/>
</dbReference>
<feature type="transmembrane region" description="Helical" evidence="1">
    <location>
        <begin position="625"/>
        <end position="647"/>
    </location>
</feature>
<reference evidence="4" key="1">
    <citation type="submission" date="2022-11" db="EMBL/GenBank/DDBJ databases">
        <title>Hoeflea poritis sp. nov., isolated from scleractinian coral Porites lutea.</title>
        <authorList>
            <person name="Zhang G."/>
            <person name="Wei Q."/>
            <person name="Cai L."/>
        </authorList>
    </citation>
    <scope>NUCLEOTIDE SEQUENCE</scope>
    <source>
        <strain evidence="4">E7-10</strain>
    </source>
</reference>
<evidence type="ECO:0000259" key="3">
    <source>
        <dbReference type="Pfam" id="PF13709"/>
    </source>
</evidence>
<name>A0ABT4VRM7_9HYPH</name>
<dbReference type="Proteomes" id="UP001148313">
    <property type="component" value="Unassembled WGS sequence"/>
</dbReference>
<gene>
    <name evidence="4" type="ORF">OOZ53_18520</name>
</gene>
<dbReference type="PANTHER" id="PTHR37464">
    <property type="entry name" value="BLL2463 PROTEIN"/>
    <property type="match status" value="1"/>
</dbReference>
<organism evidence="4 5">
    <name type="scientific">Hoeflea poritis</name>
    <dbReference type="NCBI Taxonomy" id="2993659"/>
    <lineage>
        <taxon>Bacteria</taxon>
        <taxon>Pseudomonadati</taxon>
        <taxon>Pseudomonadota</taxon>
        <taxon>Alphaproteobacteria</taxon>
        <taxon>Hyphomicrobiales</taxon>
        <taxon>Rhizobiaceae</taxon>
        <taxon>Hoeflea</taxon>
    </lineage>
</organism>
<evidence type="ECO:0000313" key="4">
    <source>
        <dbReference type="EMBL" id="MDA4847362.1"/>
    </source>
</evidence>
<dbReference type="InterPro" id="IPR025297">
    <property type="entry name" value="DUF4159"/>
</dbReference>
<dbReference type="InterPro" id="IPR029062">
    <property type="entry name" value="Class_I_gatase-like"/>
</dbReference>
<feature type="transmembrane region" description="Helical" evidence="1">
    <location>
        <begin position="6"/>
        <end position="27"/>
    </location>
</feature>
<keyword evidence="1" id="KW-1133">Transmembrane helix</keyword>
<feature type="transmembrane region" description="Helical" evidence="1">
    <location>
        <begin position="659"/>
        <end position="678"/>
    </location>
</feature>
<keyword evidence="1" id="KW-0472">Membrane</keyword>
<dbReference type="Gene3D" id="3.40.50.12140">
    <property type="entry name" value="Domain of unknown function DUF4159"/>
    <property type="match status" value="1"/>
</dbReference>
<protein>
    <submittedName>
        <fullName evidence="4">DUF4159 domain-containing protein</fullName>
    </submittedName>
</protein>
<proteinExistence type="predicted"/>
<feature type="domain" description="DUF4159" evidence="3">
    <location>
        <begin position="701"/>
        <end position="918"/>
    </location>
</feature>
<dbReference type="PANTHER" id="PTHR37464:SF1">
    <property type="entry name" value="BLL2463 PROTEIN"/>
    <property type="match status" value="1"/>
</dbReference>
<dbReference type="EMBL" id="JAPJZH010000012">
    <property type="protein sequence ID" value="MDA4847362.1"/>
    <property type="molecule type" value="Genomic_DNA"/>
</dbReference>
<dbReference type="Gene3D" id="3.40.50.880">
    <property type="match status" value="1"/>
</dbReference>
<feature type="transmembrane region" description="Helical" evidence="1">
    <location>
        <begin position="60"/>
        <end position="78"/>
    </location>
</feature>
<dbReference type="CDD" id="cd03143">
    <property type="entry name" value="A4_beta-galactosidase_middle_domain"/>
    <property type="match status" value="1"/>
</dbReference>
<dbReference type="NCBIfam" id="TIGR02226">
    <property type="entry name" value="two_anch"/>
    <property type="match status" value="1"/>
</dbReference>
<evidence type="ECO:0000256" key="1">
    <source>
        <dbReference type="SAM" id="Phobius"/>
    </source>
</evidence>
<evidence type="ECO:0000259" key="2">
    <source>
        <dbReference type="Pfam" id="PF07584"/>
    </source>
</evidence>
<dbReference type="InterPro" id="IPR011933">
    <property type="entry name" value="Double_TM_dom"/>
</dbReference>
<dbReference type="Pfam" id="PF07584">
    <property type="entry name" value="BatA"/>
    <property type="match status" value="1"/>
</dbReference>
<comment type="caution">
    <text evidence="4">The sequence shown here is derived from an EMBL/GenBank/DDBJ whole genome shotgun (WGS) entry which is preliminary data.</text>
</comment>
<feature type="domain" description="Aerotolerance regulator N-terminal" evidence="2">
    <location>
        <begin position="7"/>
        <end position="80"/>
    </location>
</feature>
<accession>A0ABT4VRM7</accession>
<keyword evidence="5" id="KW-1185">Reference proteome</keyword>
<dbReference type="SUPFAM" id="SSF52317">
    <property type="entry name" value="Class I glutamine amidotransferase-like"/>
    <property type="match status" value="1"/>
</dbReference>
<keyword evidence="1" id="KW-0812">Transmembrane</keyword>
<evidence type="ECO:0000313" key="5">
    <source>
        <dbReference type="Proteomes" id="UP001148313"/>
    </source>
</evidence>
<dbReference type="RefSeq" id="WP_271091180.1">
    <property type="nucleotide sequence ID" value="NZ_JAPJZH010000012.1"/>
</dbReference>
<dbReference type="InterPro" id="IPR024163">
    <property type="entry name" value="Aerotolerance_reg_N"/>
</dbReference>
<sequence length="938" mass="100955">MSALPIVFGAPALLFGLALLPVIWWLLRLTPPRPKTELFPPLRILAKVLKKEETPAKSPWWLTALRLLIAALIVFALAQPVMNPREIQISAEGPLVLVMDNGWSTATDWQERISVAGELIDDAEARNLPVSIVFTAEDTHNATPDTPARARERLQAAVARPLHGSQQDALAALQTALENSSVGTLAILSSGLTSEAATDQWQALLERAPQQDVLLFQNMTDGTLALVSASNEANGFAVTAERTDTDHPESRAVTANDSQGRPIANGQLVFESGASLGTALLTVPFELRNDFANISVDGLSNAGARYLLDESARRRRVGLLSAEPLDLSQPLLSPLYYLTRALEPFADLIVPEDSELGGAIAELVEQRPSVIVMADVGTVPDEVEDLLLEWITDGGLLLRFAGPRLAGGDSSDPFVPVDLRRGERALGGALSWSEPQPLAAFSEQGAFAGMSRPDDVTVNRQVLAEPSPDLGARTWASLADGTPLVTSRAFGDGRIILFHVTAEATWSNLPISGHFVEMLRRSILLSRSTIGAQGVVEEVILPPYRLLAANGSITTPSGAVQPLKVRSGTLPPVSFDNPPGLYGTESGFVALNLMRDGDALMAFDLPDYSGPLVRSEYMRSASIDLAPYLLTAALLLLMADTIIVLFMSGAFSRLNMRRAQTAAGAGLLVLSVGFMTAAEPANAADEKPGDAEILASLDRTHLAYVVTGDRRTDRTSRLGLNGMTRFLTYRTSLEPGEPVGVDIENDPLELYSMLYWPITVDTDPPSREAIARVDTFMKNGGTVLFDTRDALAGLSAAGVVSPETARLRAILAELDIPALEPVPQDHVLTKAFYILNEFPGRYRGSPLWVEALLDTDNPDNRPARGGDGVSSIIITGNDLAGAWAVDENNIPVYPTVPPDPVQREHAYRSGVNIMMYMLTGNYKADQVHVPALLERLGQ</sequence>